<proteinExistence type="predicted"/>
<organism evidence="2 3">
    <name type="scientific">Oleidesulfovibrio alaskensis (strain ATCC BAA-1058 / DSM 17464 / G20)</name>
    <name type="common">Desulfovibrio alaskensis</name>
    <dbReference type="NCBI Taxonomy" id="207559"/>
    <lineage>
        <taxon>Bacteria</taxon>
        <taxon>Pseudomonadati</taxon>
        <taxon>Thermodesulfobacteriota</taxon>
        <taxon>Desulfovibrionia</taxon>
        <taxon>Desulfovibrionales</taxon>
        <taxon>Desulfovibrionaceae</taxon>
        <taxon>Oleidesulfovibrio</taxon>
    </lineage>
</organism>
<dbReference type="STRING" id="207559.Dde_1682"/>
<dbReference type="PANTHER" id="PTHR30441">
    <property type="entry name" value="DUF748 DOMAIN-CONTAINING PROTEIN"/>
    <property type="match status" value="1"/>
</dbReference>
<protein>
    <submittedName>
        <fullName evidence="2">AsmA family protein</fullName>
    </submittedName>
</protein>
<dbReference type="Pfam" id="PF05170">
    <property type="entry name" value="AsmA"/>
    <property type="match status" value="2"/>
</dbReference>
<sequence length="1045" mass="111181">MLRTLYYIAGGLAAVLFLCIAGLSVLVDSEALGRALEDMVSRELGVVCRINGAVDVGVFPRPGISVHDVVLEQPQGFSGDAPLLTAATVRLDFSLSRIGEGVIELGQAAIDRPVIRLVRQADGRSNWQVISAFMGAGRQRQVSSGGWGSIPLRLENARYDGVYIAQGQLFFTDGLRGVSLAAANLDAAFDGGDRRFFTLEADVELTEAAAVQHIALKGELGLDSGGSPAGFVSDVAARGVVTIMGRRLDTALDAAVSYDNASGEFAVSVTRAALDAAVVSGDISVAGALSGTPVVSGRADVEHLSLPFWFEFGQQLPDSLQHALDDLKGSLLFSLDREGLEVSDLRAEVLGMALRGKGAVSDFSAPVIYIDVAAEHLDVNAVFPELAPVPPATLPVADVSLPPVLVFGPDDAGGVSVGYDIRIAAESFSVWNFSGQGLSFRCWPSEKGTYTSYTVNSFYNGRVHAVLDIRDDFGLKLDVNGVDIATPARLLAGFPAAGGVLAAKADVTADASTIQGLLADLSGRLDVSLASGFFAVRTRREADGRFAMEPSAFRSVDFTLNMQGKSADPDAQRGLMPYAWRLKGTRVASAGVSSAFELDGPVLLEPETLLPRRIAGARVSVRQKDTVRLPRGDSPLEMFVSGTLGADFETGTLTFRKGRAEVWGEKLFFDVACDDIYGSSPWTGVFSADGLSPSRLVAALWGPDAYRPSDPRVFSRAAVGGSFVYRPEQLELRLDKGVLDRTVFSGALAVSAGRDVFKVDVRADSFDLDRYLPDKGGEEKDEPLDFSFLRDVTLQGSVALDHLVYRNMTYSDVQAGLSAGGGRVAMEPLRATLYDGTVSGMFRGDIKDNGALQSKIAFSFEKVDFGKLTTRFAGDSFVTGVADISFDAEGMIDSSADIPASLDGKWGFVVRDGAYRLRRQEDGGAAPAQYSFSRASATGLLDDGVLRNDDFSLSGQLISMTGKGEVNLPRERINYTAVVSFAGIPSFPVKLTGSMYDPNVRVKHLEILPRTIGNIGGGVFNIIRGVISVPLKAADKLLEKAAPDR</sequence>
<name>Q311B7_OLEA2</name>
<dbReference type="InterPro" id="IPR052894">
    <property type="entry name" value="AsmA-related"/>
</dbReference>
<dbReference type="InterPro" id="IPR007844">
    <property type="entry name" value="AsmA"/>
</dbReference>
<evidence type="ECO:0000313" key="3">
    <source>
        <dbReference type="Proteomes" id="UP000002710"/>
    </source>
</evidence>
<dbReference type="eggNOG" id="COG2982">
    <property type="taxonomic scope" value="Bacteria"/>
</dbReference>
<reference evidence="2 3" key="1">
    <citation type="journal article" date="2011" name="J. Bacteriol.">
        <title>Complete genome sequence and updated annotation of Desulfovibrio alaskensis G20.</title>
        <authorList>
            <person name="Hauser L.J."/>
            <person name="Land M.L."/>
            <person name="Brown S.D."/>
            <person name="Larimer F."/>
            <person name="Keller K.L."/>
            <person name="Rapp-Giles B.J."/>
            <person name="Price M.N."/>
            <person name="Lin M."/>
            <person name="Bruce D.C."/>
            <person name="Detter J.C."/>
            <person name="Tapia R."/>
            <person name="Han C.S."/>
            <person name="Goodwin L.A."/>
            <person name="Cheng J.F."/>
            <person name="Pitluck S."/>
            <person name="Copeland A."/>
            <person name="Lucas S."/>
            <person name="Nolan M."/>
            <person name="Lapidus A.L."/>
            <person name="Palumbo A.V."/>
            <person name="Wall J.D."/>
        </authorList>
    </citation>
    <scope>NUCLEOTIDE SEQUENCE [LARGE SCALE GENOMIC DNA]</scope>
    <source>
        <strain evidence="3">ATCC BAA 1058 / DSM 17464 / G20</strain>
    </source>
</reference>
<dbReference type="GO" id="GO:0090313">
    <property type="term" value="P:regulation of protein targeting to membrane"/>
    <property type="evidence" value="ECO:0007669"/>
    <property type="project" value="TreeGrafter"/>
</dbReference>
<accession>Q311B7</accession>
<dbReference type="Proteomes" id="UP000002710">
    <property type="component" value="Chromosome"/>
</dbReference>
<dbReference type="RefSeq" id="WP_011367626.1">
    <property type="nucleotide sequence ID" value="NC_007519.1"/>
</dbReference>
<evidence type="ECO:0000259" key="1">
    <source>
        <dbReference type="Pfam" id="PF05170"/>
    </source>
</evidence>
<keyword evidence="3" id="KW-1185">Reference proteome</keyword>
<dbReference type="AlphaFoldDB" id="Q311B7"/>
<feature type="domain" description="AsmA" evidence="1">
    <location>
        <begin position="7"/>
        <end position="176"/>
    </location>
</feature>
<dbReference type="EMBL" id="CP000112">
    <property type="protein sequence ID" value="ABB38479.2"/>
    <property type="molecule type" value="Genomic_DNA"/>
</dbReference>
<dbReference type="GO" id="GO:0005886">
    <property type="term" value="C:plasma membrane"/>
    <property type="evidence" value="ECO:0007669"/>
    <property type="project" value="TreeGrafter"/>
</dbReference>
<evidence type="ECO:0000313" key="2">
    <source>
        <dbReference type="EMBL" id="ABB38479.2"/>
    </source>
</evidence>
<feature type="domain" description="AsmA" evidence="1">
    <location>
        <begin position="787"/>
        <end position="950"/>
    </location>
</feature>
<dbReference type="HOGENOM" id="CLU_291833_0_0_7"/>
<gene>
    <name evidence="2" type="ordered locus">Dde_1682</name>
</gene>
<dbReference type="PANTHER" id="PTHR30441:SF4">
    <property type="entry name" value="PROTEIN ASMA"/>
    <property type="match status" value="1"/>
</dbReference>
<dbReference type="KEGG" id="dde:Dde_1682"/>